<keyword evidence="3" id="KW-1003">Cell membrane</keyword>
<dbReference type="EMBL" id="CP162599">
    <property type="protein sequence ID" value="XDK31344.1"/>
    <property type="molecule type" value="Genomic_DNA"/>
</dbReference>
<evidence type="ECO:0000256" key="5">
    <source>
        <dbReference type="ARBA" id="ARBA00022519"/>
    </source>
</evidence>
<feature type="transmembrane region" description="Helical" evidence="10">
    <location>
        <begin position="12"/>
        <end position="33"/>
    </location>
</feature>
<dbReference type="Pfam" id="PF07963">
    <property type="entry name" value="N_methyl"/>
    <property type="match status" value="1"/>
</dbReference>
<dbReference type="InterPro" id="IPR045584">
    <property type="entry name" value="Pilin-like"/>
</dbReference>
<keyword evidence="7 10" id="KW-1133">Transmembrane helix</keyword>
<organism evidence="12">
    <name type="scientific">Ornithinibacillus sp. 4-3</name>
    <dbReference type="NCBI Taxonomy" id="3231488"/>
    <lineage>
        <taxon>Bacteria</taxon>
        <taxon>Bacillati</taxon>
        <taxon>Bacillota</taxon>
        <taxon>Bacilli</taxon>
        <taxon>Bacillales</taxon>
        <taxon>Bacillaceae</taxon>
        <taxon>Ornithinibacillus</taxon>
    </lineage>
</organism>
<keyword evidence="5" id="KW-0997">Cell inner membrane</keyword>
<name>A0AB39HH08_9BACI</name>
<dbReference type="InterPro" id="IPR012902">
    <property type="entry name" value="N_methyl_site"/>
</dbReference>
<dbReference type="PIRSF" id="PIRSF021292">
    <property type="entry name" value="Competence_ComGD"/>
    <property type="match status" value="1"/>
</dbReference>
<keyword evidence="6 10" id="KW-0812">Transmembrane</keyword>
<evidence type="ECO:0000313" key="12">
    <source>
        <dbReference type="EMBL" id="XDK31344.1"/>
    </source>
</evidence>
<dbReference type="GO" id="GO:0030420">
    <property type="term" value="P:establishment of competence for transformation"/>
    <property type="evidence" value="ECO:0007669"/>
    <property type="project" value="UniProtKB-KW"/>
</dbReference>
<keyword evidence="8 10" id="KW-0472">Membrane</keyword>
<evidence type="ECO:0000256" key="6">
    <source>
        <dbReference type="ARBA" id="ARBA00022692"/>
    </source>
</evidence>
<protein>
    <submittedName>
        <fullName evidence="12">Competence type IV pilus minor pilin ComGD</fullName>
    </submittedName>
</protein>
<dbReference type="NCBIfam" id="NF040982">
    <property type="entry name" value="ComGD"/>
    <property type="match status" value="1"/>
</dbReference>
<dbReference type="SUPFAM" id="SSF54523">
    <property type="entry name" value="Pili subunits"/>
    <property type="match status" value="1"/>
</dbReference>
<dbReference type="Pfam" id="PF12019">
    <property type="entry name" value="GspH"/>
    <property type="match status" value="1"/>
</dbReference>
<comment type="subcellular location">
    <subcellularLocation>
        <location evidence="2">Cell inner membrane</location>
        <topology evidence="2">Single-pass membrane protein</topology>
    </subcellularLocation>
    <subcellularLocation>
        <location evidence="1">Cell surface</location>
    </subcellularLocation>
</comment>
<accession>A0AB39HH08</accession>
<evidence type="ECO:0000256" key="3">
    <source>
        <dbReference type="ARBA" id="ARBA00022475"/>
    </source>
</evidence>
<evidence type="ECO:0000256" key="1">
    <source>
        <dbReference type="ARBA" id="ARBA00004241"/>
    </source>
</evidence>
<evidence type="ECO:0000256" key="4">
    <source>
        <dbReference type="ARBA" id="ARBA00022481"/>
    </source>
</evidence>
<sequence length="142" mass="16306">MIKSQNHGFSLIELLIALGIWILIFSLSVPFLVKDLNQIKAKGFFDTLQSDVLYAQSIAMRSKDNVRLMLSPTRYVIVENQTVLLARDYPEQWTFDTSFTMNNINFDAHGRILNPGSIQIKTPQRNYRMVFPFGTGRGYVVE</sequence>
<keyword evidence="9" id="KW-0178">Competence</keyword>
<keyword evidence="4" id="KW-0488">Methylation</keyword>
<feature type="domain" description="General secretion pathway GspH" evidence="11">
    <location>
        <begin position="47"/>
        <end position="129"/>
    </location>
</feature>
<dbReference type="InterPro" id="IPR016785">
    <property type="entry name" value="ComGD"/>
</dbReference>
<evidence type="ECO:0000256" key="8">
    <source>
        <dbReference type="ARBA" id="ARBA00023136"/>
    </source>
</evidence>
<dbReference type="GO" id="GO:0009986">
    <property type="term" value="C:cell surface"/>
    <property type="evidence" value="ECO:0007669"/>
    <property type="project" value="UniProtKB-SubCell"/>
</dbReference>
<evidence type="ECO:0000256" key="10">
    <source>
        <dbReference type="SAM" id="Phobius"/>
    </source>
</evidence>
<gene>
    <name evidence="12" type="primary">comGD</name>
    <name evidence="12" type="ORF">AB4Y30_09875</name>
</gene>
<reference evidence="12" key="1">
    <citation type="submission" date="2024-07" db="EMBL/GenBank/DDBJ databases">
        <title>Halotolerant mesophilic bacterium Ornithinibacillus sp. 4-3, sp. nov., isolated from soil.</title>
        <authorList>
            <person name="Sidarenka A.V."/>
            <person name="Guliayeva D.E."/>
            <person name="Leanovich S.I."/>
            <person name="Hileuskaya K.S."/>
            <person name="Akhremchuk A.E."/>
            <person name="Sikolenko M.A."/>
            <person name="Valentovich L.N."/>
        </authorList>
    </citation>
    <scope>NUCLEOTIDE SEQUENCE</scope>
    <source>
        <strain evidence="12">4-3</strain>
    </source>
</reference>
<dbReference type="PROSITE" id="PS00409">
    <property type="entry name" value="PROKAR_NTER_METHYL"/>
    <property type="match status" value="1"/>
</dbReference>
<evidence type="ECO:0000256" key="7">
    <source>
        <dbReference type="ARBA" id="ARBA00022989"/>
    </source>
</evidence>
<evidence type="ECO:0000256" key="2">
    <source>
        <dbReference type="ARBA" id="ARBA00004377"/>
    </source>
</evidence>
<dbReference type="InterPro" id="IPR022346">
    <property type="entry name" value="T2SS_GspH"/>
</dbReference>
<dbReference type="AlphaFoldDB" id="A0AB39HH08"/>
<evidence type="ECO:0000256" key="9">
    <source>
        <dbReference type="ARBA" id="ARBA00023287"/>
    </source>
</evidence>
<dbReference type="NCBIfam" id="TIGR02532">
    <property type="entry name" value="IV_pilin_GFxxxE"/>
    <property type="match status" value="1"/>
</dbReference>
<proteinExistence type="predicted"/>
<dbReference type="RefSeq" id="WP_368652072.1">
    <property type="nucleotide sequence ID" value="NZ_CP162599.1"/>
</dbReference>
<evidence type="ECO:0000259" key="11">
    <source>
        <dbReference type="Pfam" id="PF12019"/>
    </source>
</evidence>